<evidence type="ECO:0000256" key="6">
    <source>
        <dbReference type="SAM" id="Phobius"/>
    </source>
</evidence>
<reference evidence="10" key="3">
    <citation type="submission" date="2025-04" db="UniProtKB">
        <authorList>
            <consortium name="RefSeq"/>
        </authorList>
    </citation>
    <scope>IDENTIFICATION</scope>
    <source>
        <strain evidence="10">CBS 781.70</strain>
    </source>
</reference>
<feature type="domain" description="Major facilitator superfamily (MFS) profile" evidence="7">
    <location>
        <begin position="60"/>
        <end position="523"/>
    </location>
</feature>
<dbReference type="InterPro" id="IPR036259">
    <property type="entry name" value="MFS_trans_sf"/>
</dbReference>
<evidence type="ECO:0000259" key="7">
    <source>
        <dbReference type="PROSITE" id="PS50850"/>
    </source>
</evidence>
<reference evidence="8 10" key="1">
    <citation type="submission" date="2020-01" db="EMBL/GenBank/DDBJ databases">
        <authorList>
            <consortium name="DOE Joint Genome Institute"/>
            <person name="Haridas S."/>
            <person name="Albert R."/>
            <person name="Binder M."/>
            <person name="Bloem J."/>
            <person name="Labutti K."/>
            <person name="Salamov A."/>
            <person name="Andreopoulos B."/>
            <person name="Baker S.E."/>
            <person name="Barry K."/>
            <person name="Bills G."/>
            <person name="Bluhm B.H."/>
            <person name="Cannon C."/>
            <person name="Castanera R."/>
            <person name="Culley D.E."/>
            <person name="Daum C."/>
            <person name="Ezra D."/>
            <person name="Gonzalez J.B."/>
            <person name="Henrissat B."/>
            <person name="Kuo A."/>
            <person name="Liang C."/>
            <person name="Lipzen A."/>
            <person name="Lutzoni F."/>
            <person name="Magnuson J."/>
            <person name="Mondo S."/>
            <person name="Nolan M."/>
            <person name="Ohm R."/>
            <person name="Pangilinan J."/>
            <person name="Park H.-J."/>
            <person name="Ramirez L."/>
            <person name="Alfaro M."/>
            <person name="Sun H."/>
            <person name="Tritt A."/>
            <person name="Yoshinaga Y."/>
            <person name="Zwiers L.-H."/>
            <person name="Turgeon B.G."/>
            <person name="Goodwin S.B."/>
            <person name="Spatafora J.W."/>
            <person name="Crous P.W."/>
            <person name="Grigoriev I.V."/>
        </authorList>
    </citation>
    <scope>NUCLEOTIDE SEQUENCE</scope>
    <source>
        <strain evidence="8 10">CBS 781.70</strain>
    </source>
</reference>
<dbReference type="Proteomes" id="UP000504638">
    <property type="component" value="Unplaced"/>
</dbReference>
<sequence length="559" mass="61317">MPAPPAQVGGVSEYRDVELDPIERPQQQNGEAEGENIEVSNKEKSELERLGRQRPDRFKTLLSEILFCFSITMSQALTEYFVSGFTVIVPSVTTALDIPRASQTWPASAFSLVVSSFLLVFGRLADMWGGYPLYVAGMAWLTIWSIVAGFAQNEIMLDVARAMQGLGPAAYLPAGLMLLGSVYRPGPRKNIVFSIYGAMAPLGFFIGIFFAGVAGQYTTWRWYFFIGAILSGLTVVISLWSIPSDIKERRGMGIKMDWPGAILTSIGLILVVFSITQSSHASQRWGTPYIYAILIVGVLCLVAAFFAERKVAMPLLPRDLFAVKYMKPLMLALFFSYGSFGIFLLYGTLYMTDIMSGEPMQLVAWFTPMAFGGCVIATGGGFIMHMVPGTVLILFSGIAWIIAPLLFAIAPPGANYWAYTFPSMICATIAIDITFNVTNIFITTSLPLARQGLAGAIINSLVQLGIATMLGFTDVIVTYTTSQKEDLPPIEELRRGYKTAFWYEVACAGFALVVLICFVRMQKAKSELTADERRVLEEACEEERRASRISSAGRGPSNA</sequence>
<feature type="transmembrane region" description="Helical" evidence="6">
    <location>
        <begin position="61"/>
        <end position="83"/>
    </location>
</feature>
<dbReference type="PANTHER" id="PTHR42718:SF36">
    <property type="entry name" value="MULTIDRUG TRANSPORTER, PUTATIVE (AFU_ORTHOLOGUE AFUA_4G13820)-RELATED"/>
    <property type="match status" value="1"/>
</dbReference>
<feature type="transmembrane region" description="Helical" evidence="6">
    <location>
        <begin position="220"/>
        <end position="240"/>
    </location>
</feature>
<feature type="transmembrane region" description="Helical" evidence="6">
    <location>
        <begin position="163"/>
        <end position="183"/>
    </location>
</feature>
<feature type="transmembrane region" description="Helical" evidence="6">
    <location>
        <begin position="195"/>
        <end position="214"/>
    </location>
</feature>
<keyword evidence="3 6" id="KW-1133">Transmembrane helix</keyword>
<dbReference type="PANTHER" id="PTHR42718">
    <property type="entry name" value="MAJOR FACILITATOR SUPERFAMILY MULTIDRUG TRANSPORTER MFSC"/>
    <property type="match status" value="1"/>
</dbReference>
<accession>A0A6G1GGT0</accession>
<feature type="region of interest" description="Disordered" evidence="5">
    <location>
        <begin position="1"/>
        <end position="48"/>
    </location>
</feature>
<organism evidence="8">
    <name type="scientific">Eremomyces bilateralis CBS 781.70</name>
    <dbReference type="NCBI Taxonomy" id="1392243"/>
    <lineage>
        <taxon>Eukaryota</taxon>
        <taxon>Fungi</taxon>
        <taxon>Dikarya</taxon>
        <taxon>Ascomycota</taxon>
        <taxon>Pezizomycotina</taxon>
        <taxon>Dothideomycetes</taxon>
        <taxon>Dothideomycetes incertae sedis</taxon>
        <taxon>Eremomycetales</taxon>
        <taxon>Eremomycetaceae</taxon>
        <taxon>Eremomyces</taxon>
    </lineage>
</organism>
<feature type="transmembrane region" description="Helical" evidence="6">
    <location>
        <begin position="362"/>
        <end position="384"/>
    </location>
</feature>
<feature type="compositionally biased region" description="Basic and acidic residues" evidence="5">
    <location>
        <begin position="13"/>
        <end position="23"/>
    </location>
</feature>
<evidence type="ECO:0000256" key="5">
    <source>
        <dbReference type="SAM" id="MobiDB-lite"/>
    </source>
</evidence>
<feature type="transmembrane region" description="Helical" evidence="6">
    <location>
        <begin position="416"/>
        <end position="441"/>
    </location>
</feature>
<dbReference type="InterPro" id="IPR020846">
    <property type="entry name" value="MFS_dom"/>
</dbReference>
<dbReference type="CDD" id="cd17476">
    <property type="entry name" value="MFS_Amf1_MDR_like"/>
    <property type="match status" value="1"/>
</dbReference>
<dbReference type="SUPFAM" id="SSF103473">
    <property type="entry name" value="MFS general substrate transporter"/>
    <property type="match status" value="1"/>
</dbReference>
<feature type="transmembrane region" description="Helical" evidence="6">
    <location>
        <begin position="391"/>
        <end position="410"/>
    </location>
</feature>
<dbReference type="Gene3D" id="1.20.1250.20">
    <property type="entry name" value="MFS general substrate transporter like domains"/>
    <property type="match status" value="2"/>
</dbReference>
<dbReference type="PROSITE" id="PS50850">
    <property type="entry name" value="MFS"/>
    <property type="match status" value="1"/>
</dbReference>
<evidence type="ECO:0000256" key="4">
    <source>
        <dbReference type="ARBA" id="ARBA00023136"/>
    </source>
</evidence>
<dbReference type="OrthoDB" id="5086884at2759"/>
<keyword evidence="4 6" id="KW-0472">Membrane</keyword>
<evidence type="ECO:0000256" key="1">
    <source>
        <dbReference type="ARBA" id="ARBA00004141"/>
    </source>
</evidence>
<dbReference type="GO" id="GO:0016020">
    <property type="term" value="C:membrane"/>
    <property type="evidence" value="ECO:0007669"/>
    <property type="project" value="UniProtKB-SubCell"/>
</dbReference>
<dbReference type="GeneID" id="54422948"/>
<evidence type="ECO:0000313" key="10">
    <source>
        <dbReference type="RefSeq" id="XP_033538742.1"/>
    </source>
</evidence>
<dbReference type="GO" id="GO:0022857">
    <property type="term" value="F:transmembrane transporter activity"/>
    <property type="evidence" value="ECO:0007669"/>
    <property type="project" value="InterPro"/>
</dbReference>
<name>A0A6G1GGT0_9PEZI</name>
<evidence type="ECO:0000256" key="3">
    <source>
        <dbReference type="ARBA" id="ARBA00022989"/>
    </source>
</evidence>
<dbReference type="RefSeq" id="XP_033538742.1">
    <property type="nucleotide sequence ID" value="XM_033682378.1"/>
</dbReference>
<dbReference type="InterPro" id="IPR011701">
    <property type="entry name" value="MFS"/>
</dbReference>
<feature type="transmembrane region" description="Helical" evidence="6">
    <location>
        <begin position="289"/>
        <end position="307"/>
    </location>
</feature>
<evidence type="ECO:0000313" key="9">
    <source>
        <dbReference type="Proteomes" id="UP000504638"/>
    </source>
</evidence>
<feature type="transmembrane region" description="Helical" evidence="6">
    <location>
        <begin position="453"/>
        <end position="480"/>
    </location>
</feature>
<keyword evidence="9" id="KW-1185">Reference proteome</keyword>
<gene>
    <name evidence="8 10" type="ORF">P152DRAFT_504497</name>
</gene>
<reference evidence="10" key="2">
    <citation type="submission" date="2020-04" db="EMBL/GenBank/DDBJ databases">
        <authorList>
            <consortium name="NCBI Genome Project"/>
        </authorList>
    </citation>
    <scope>NUCLEOTIDE SEQUENCE</scope>
    <source>
        <strain evidence="10">CBS 781.70</strain>
    </source>
</reference>
<dbReference type="Pfam" id="PF07690">
    <property type="entry name" value="MFS_1"/>
    <property type="match status" value="1"/>
</dbReference>
<evidence type="ECO:0000256" key="2">
    <source>
        <dbReference type="ARBA" id="ARBA00022692"/>
    </source>
</evidence>
<dbReference type="EMBL" id="ML975149">
    <property type="protein sequence ID" value="KAF1817111.1"/>
    <property type="molecule type" value="Genomic_DNA"/>
</dbReference>
<keyword evidence="2 6" id="KW-0812">Transmembrane</keyword>
<feature type="transmembrane region" description="Helical" evidence="6">
    <location>
        <begin position="133"/>
        <end position="151"/>
    </location>
</feature>
<feature type="transmembrane region" description="Helical" evidence="6">
    <location>
        <begin position="260"/>
        <end position="277"/>
    </location>
</feature>
<feature type="transmembrane region" description="Helical" evidence="6">
    <location>
        <begin position="103"/>
        <end position="121"/>
    </location>
</feature>
<feature type="transmembrane region" description="Helical" evidence="6">
    <location>
        <begin position="500"/>
        <end position="519"/>
    </location>
</feature>
<feature type="transmembrane region" description="Helical" evidence="6">
    <location>
        <begin position="328"/>
        <end position="350"/>
    </location>
</feature>
<evidence type="ECO:0000313" key="8">
    <source>
        <dbReference type="EMBL" id="KAF1817111.1"/>
    </source>
</evidence>
<comment type="subcellular location">
    <subcellularLocation>
        <location evidence="1">Membrane</location>
        <topology evidence="1">Multi-pass membrane protein</topology>
    </subcellularLocation>
</comment>
<proteinExistence type="predicted"/>
<dbReference type="AlphaFoldDB" id="A0A6G1GGT0"/>
<protein>
    <submittedName>
        <fullName evidence="8 10">MFS general substrate transporter</fullName>
    </submittedName>
</protein>